<evidence type="ECO:0000256" key="5">
    <source>
        <dbReference type="ARBA" id="ARBA00022989"/>
    </source>
</evidence>
<dbReference type="GO" id="GO:0005886">
    <property type="term" value="C:plasma membrane"/>
    <property type="evidence" value="ECO:0007669"/>
    <property type="project" value="UniProtKB-SubCell"/>
</dbReference>
<dbReference type="InterPro" id="IPR050809">
    <property type="entry name" value="UgpAE/MalFG_permease"/>
</dbReference>
<feature type="compositionally biased region" description="Basic residues" evidence="8">
    <location>
        <begin position="18"/>
        <end position="32"/>
    </location>
</feature>
<dbReference type="InterPro" id="IPR000515">
    <property type="entry name" value="MetI-like"/>
</dbReference>
<dbReference type="CDD" id="cd06261">
    <property type="entry name" value="TM_PBP2"/>
    <property type="match status" value="1"/>
</dbReference>
<evidence type="ECO:0000256" key="6">
    <source>
        <dbReference type="ARBA" id="ARBA00023136"/>
    </source>
</evidence>
<feature type="transmembrane region" description="Helical" evidence="7">
    <location>
        <begin position="240"/>
        <end position="259"/>
    </location>
</feature>
<feature type="transmembrane region" description="Helical" evidence="7">
    <location>
        <begin position="147"/>
        <end position="169"/>
    </location>
</feature>
<evidence type="ECO:0000256" key="4">
    <source>
        <dbReference type="ARBA" id="ARBA00022692"/>
    </source>
</evidence>
<keyword evidence="3" id="KW-1003">Cell membrane</keyword>
<comment type="caution">
    <text evidence="10">The sequence shown here is derived from an EMBL/GenBank/DDBJ whole genome shotgun (WGS) entry which is preliminary data.</text>
</comment>
<feature type="transmembrane region" description="Helical" evidence="7">
    <location>
        <begin position="280"/>
        <end position="304"/>
    </location>
</feature>
<dbReference type="Gene3D" id="1.10.3720.10">
    <property type="entry name" value="MetI-like"/>
    <property type="match status" value="1"/>
</dbReference>
<protein>
    <submittedName>
        <fullName evidence="10">Sugar ABC transporter permease</fullName>
    </submittedName>
</protein>
<dbReference type="Proteomes" id="UP000252770">
    <property type="component" value="Unassembled WGS sequence"/>
</dbReference>
<evidence type="ECO:0000313" key="10">
    <source>
        <dbReference type="EMBL" id="RCK70896.1"/>
    </source>
</evidence>
<keyword evidence="11" id="KW-1185">Reference proteome</keyword>
<accession>A0A367YYC7</accession>
<proteinExistence type="inferred from homology"/>
<comment type="similarity">
    <text evidence="7">Belongs to the binding-protein-dependent transport system permease family.</text>
</comment>
<keyword evidence="2 7" id="KW-0813">Transport</keyword>
<evidence type="ECO:0000256" key="7">
    <source>
        <dbReference type="RuleBase" id="RU363032"/>
    </source>
</evidence>
<keyword evidence="4 7" id="KW-0812">Transmembrane</keyword>
<evidence type="ECO:0000256" key="1">
    <source>
        <dbReference type="ARBA" id="ARBA00004651"/>
    </source>
</evidence>
<dbReference type="AlphaFoldDB" id="A0A367YYC7"/>
<keyword evidence="5 7" id="KW-1133">Transmembrane helix</keyword>
<dbReference type="GO" id="GO:0055085">
    <property type="term" value="P:transmembrane transport"/>
    <property type="evidence" value="ECO:0007669"/>
    <property type="project" value="InterPro"/>
</dbReference>
<name>A0A367YYC7_9ACTN</name>
<dbReference type="InterPro" id="IPR035906">
    <property type="entry name" value="MetI-like_sf"/>
</dbReference>
<reference evidence="10 11" key="1">
    <citation type="submission" date="2018-07" db="EMBL/GenBank/DDBJ databases">
        <title>Desertimonas flava gen. nov. sp. nov.</title>
        <authorList>
            <person name="Liu S."/>
        </authorList>
    </citation>
    <scope>NUCLEOTIDE SEQUENCE [LARGE SCALE GENOMIC DNA]</scope>
    <source>
        <strain evidence="10 11">16Sb5-5</strain>
    </source>
</reference>
<feature type="transmembrane region" description="Helical" evidence="7">
    <location>
        <begin position="338"/>
        <end position="363"/>
    </location>
</feature>
<evidence type="ECO:0000256" key="3">
    <source>
        <dbReference type="ARBA" id="ARBA00022475"/>
    </source>
</evidence>
<keyword evidence="6 7" id="KW-0472">Membrane</keyword>
<dbReference type="SUPFAM" id="SSF161098">
    <property type="entry name" value="MetI-like"/>
    <property type="match status" value="1"/>
</dbReference>
<evidence type="ECO:0000256" key="2">
    <source>
        <dbReference type="ARBA" id="ARBA00022448"/>
    </source>
</evidence>
<feature type="domain" description="ABC transmembrane type-1" evidence="9">
    <location>
        <begin position="143"/>
        <end position="359"/>
    </location>
</feature>
<feature type="compositionally biased region" description="Basic and acidic residues" evidence="8">
    <location>
        <begin position="1"/>
        <end position="15"/>
    </location>
</feature>
<evidence type="ECO:0000259" key="9">
    <source>
        <dbReference type="PROSITE" id="PS50928"/>
    </source>
</evidence>
<feature type="transmembrane region" description="Helical" evidence="7">
    <location>
        <begin position="181"/>
        <end position="202"/>
    </location>
</feature>
<dbReference type="EMBL" id="QOUI01000002">
    <property type="protein sequence ID" value="RCK70896.1"/>
    <property type="molecule type" value="Genomic_DNA"/>
</dbReference>
<evidence type="ECO:0000256" key="8">
    <source>
        <dbReference type="SAM" id="MobiDB-lite"/>
    </source>
</evidence>
<dbReference type="PROSITE" id="PS50928">
    <property type="entry name" value="ABC_TM1"/>
    <property type="match status" value="1"/>
</dbReference>
<feature type="region of interest" description="Disordered" evidence="8">
    <location>
        <begin position="1"/>
        <end position="71"/>
    </location>
</feature>
<gene>
    <name evidence="10" type="ORF">DT076_04740</name>
</gene>
<dbReference type="PANTHER" id="PTHR43227">
    <property type="entry name" value="BLL4140 PROTEIN"/>
    <property type="match status" value="1"/>
</dbReference>
<sequence length="372" mass="40575">MALGADHLRRADDGRAGAGHRVRRRRRRRGRRGGLAVRGLDARRGPPAVSAPTRLPEAAAPPPAPAASRRRREPPLRWLRRNWWVYLFLLPTFLGYGAYTVYPLAASWWYAFLDWPGFAVRGEFVGLDNFTELLADDLFWNAFGNSLLFLVVAVPLRVGGALLLALLLNSRLTPLRGLFRTLIFLPVVTTGAVIGVVFTLILDAGGPVNAALVRLALLDSPVNFAANADTSLGAVIGVWVWKWLGITMIYWLAALQTIPPELGEAARVDRAGPWQEFRHVTLPLLVPFLVIITLIDMVGALNVFDLANTLTGGGPAYSSEVIEIFIYRTAFEATVPQLGYASAAAVLFGLLTIGLALGQALGVRAIRRRSLT</sequence>
<dbReference type="PANTHER" id="PTHR43227:SF11">
    <property type="entry name" value="BLL4140 PROTEIN"/>
    <property type="match status" value="1"/>
</dbReference>
<comment type="subcellular location">
    <subcellularLocation>
        <location evidence="1 7">Cell membrane</location>
        <topology evidence="1 7">Multi-pass membrane protein</topology>
    </subcellularLocation>
</comment>
<evidence type="ECO:0000313" key="11">
    <source>
        <dbReference type="Proteomes" id="UP000252770"/>
    </source>
</evidence>
<organism evidence="10 11">
    <name type="scientific">Desertihabitans brevis</name>
    <dbReference type="NCBI Taxonomy" id="2268447"/>
    <lineage>
        <taxon>Bacteria</taxon>
        <taxon>Bacillati</taxon>
        <taxon>Actinomycetota</taxon>
        <taxon>Actinomycetes</taxon>
        <taxon>Propionibacteriales</taxon>
        <taxon>Propionibacteriaceae</taxon>
        <taxon>Desertihabitans</taxon>
    </lineage>
</organism>
<dbReference type="Pfam" id="PF00528">
    <property type="entry name" value="BPD_transp_1"/>
    <property type="match status" value="1"/>
</dbReference>
<feature type="transmembrane region" description="Helical" evidence="7">
    <location>
        <begin position="83"/>
        <end position="105"/>
    </location>
</feature>